<dbReference type="InterPro" id="IPR039261">
    <property type="entry name" value="FNR_nucleotide-bd"/>
</dbReference>
<dbReference type="InterPro" id="IPR017938">
    <property type="entry name" value="Riboflavin_synthase-like_b-brl"/>
</dbReference>
<keyword evidence="2" id="KW-0001">2Fe-2S</keyword>
<evidence type="ECO:0000256" key="5">
    <source>
        <dbReference type="ARBA" id="ARBA00023004"/>
    </source>
</evidence>
<keyword evidence="10" id="KW-1185">Reference proteome</keyword>
<organism evidence="9 10">
    <name type="scientific">Pararhodobacter oceanensis</name>
    <dbReference type="NCBI Taxonomy" id="2172121"/>
    <lineage>
        <taxon>Bacteria</taxon>
        <taxon>Pseudomonadati</taxon>
        <taxon>Pseudomonadota</taxon>
        <taxon>Alphaproteobacteria</taxon>
        <taxon>Rhodobacterales</taxon>
        <taxon>Paracoccaceae</taxon>
        <taxon>Pararhodobacter</taxon>
    </lineage>
</organism>
<dbReference type="Pfam" id="PF00111">
    <property type="entry name" value="Fer2"/>
    <property type="match status" value="1"/>
</dbReference>
<dbReference type="Gene3D" id="3.10.20.30">
    <property type="match status" value="1"/>
</dbReference>
<dbReference type="SUPFAM" id="SSF54292">
    <property type="entry name" value="2Fe-2S ferredoxin-like"/>
    <property type="match status" value="1"/>
</dbReference>
<dbReference type="CDD" id="cd00207">
    <property type="entry name" value="fer2"/>
    <property type="match status" value="1"/>
</dbReference>
<protein>
    <submittedName>
        <fullName evidence="9">Oxidoreductase</fullName>
    </submittedName>
</protein>
<evidence type="ECO:0000259" key="8">
    <source>
        <dbReference type="PROSITE" id="PS51384"/>
    </source>
</evidence>
<evidence type="ECO:0000259" key="7">
    <source>
        <dbReference type="PROSITE" id="PS51085"/>
    </source>
</evidence>
<dbReference type="SUPFAM" id="SSF63380">
    <property type="entry name" value="Riboflavin synthase domain-like"/>
    <property type="match status" value="1"/>
</dbReference>
<accession>A0A2T8HRQ0</accession>
<dbReference type="PRINTS" id="PR00409">
    <property type="entry name" value="PHDIOXRDTASE"/>
</dbReference>
<name>A0A2T8HRQ0_9RHOB</name>
<dbReference type="AlphaFoldDB" id="A0A2T8HRQ0"/>
<dbReference type="CDD" id="cd06185">
    <property type="entry name" value="PDR_like"/>
    <property type="match status" value="1"/>
</dbReference>
<keyword evidence="1" id="KW-0285">Flavoprotein</keyword>
<dbReference type="Gene3D" id="3.40.50.80">
    <property type="entry name" value="Nucleotide-binding domain of ferredoxin-NADP reductase (FNR) module"/>
    <property type="match status" value="1"/>
</dbReference>
<feature type="domain" description="2Fe-2S ferredoxin-type" evidence="7">
    <location>
        <begin position="226"/>
        <end position="309"/>
    </location>
</feature>
<proteinExistence type="predicted"/>
<dbReference type="Gene3D" id="2.40.30.10">
    <property type="entry name" value="Translation factors"/>
    <property type="match status" value="1"/>
</dbReference>
<dbReference type="SUPFAM" id="SSF52343">
    <property type="entry name" value="Ferredoxin reductase-like, C-terminal NADP-linked domain"/>
    <property type="match status" value="1"/>
</dbReference>
<evidence type="ECO:0000256" key="2">
    <source>
        <dbReference type="ARBA" id="ARBA00022714"/>
    </source>
</evidence>
<evidence type="ECO:0000256" key="1">
    <source>
        <dbReference type="ARBA" id="ARBA00022630"/>
    </source>
</evidence>
<dbReference type="Proteomes" id="UP000245911">
    <property type="component" value="Unassembled WGS sequence"/>
</dbReference>
<reference evidence="9 10" key="1">
    <citation type="submission" date="2018-04" db="EMBL/GenBank/DDBJ databases">
        <title>Pararhodobacter oceanense sp. nov., isolated from marine intertidal sediment.</title>
        <authorList>
            <person name="Wang X.-L."/>
            <person name="Du Z.-J."/>
        </authorList>
    </citation>
    <scope>NUCLEOTIDE SEQUENCE [LARGE SCALE GENOMIC DNA]</scope>
    <source>
        <strain evidence="9 10">AM505</strain>
    </source>
</reference>
<dbReference type="InterPro" id="IPR036010">
    <property type="entry name" value="2Fe-2S_ferredoxin-like_sf"/>
</dbReference>
<dbReference type="GO" id="GO:0016491">
    <property type="term" value="F:oxidoreductase activity"/>
    <property type="evidence" value="ECO:0007669"/>
    <property type="project" value="UniProtKB-KW"/>
</dbReference>
<evidence type="ECO:0000256" key="3">
    <source>
        <dbReference type="ARBA" id="ARBA00022723"/>
    </source>
</evidence>
<evidence type="ECO:0000313" key="9">
    <source>
        <dbReference type="EMBL" id="PVH28100.1"/>
    </source>
</evidence>
<dbReference type="RefSeq" id="WP_116559016.1">
    <property type="nucleotide sequence ID" value="NZ_QDKM01000006.1"/>
</dbReference>
<dbReference type="InterPro" id="IPR050415">
    <property type="entry name" value="MRET"/>
</dbReference>
<dbReference type="PROSITE" id="PS00197">
    <property type="entry name" value="2FE2S_FER_1"/>
    <property type="match status" value="1"/>
</dbReference>
<dbReference type="OrthoDB" id="9792185at2"/>
<dbReference type="InterPro" id="IPR017927">
    <property type="entry name" value="FAD-bd_FR_type"/>
</dbReference>
<dbReference type="InterPro" id="IPR001433">
    <property type="entry name" value="OxRdtase_FAD/NAD-bd"/>
</dbReference>
<keyword evidence="6" id="KW-0411">Iron-sulfur</keyword>
<sequence length="309" mass="33184">MKLDVLQRRALTPQIMEFTLAAADRRVLPAAEAGAHITLQTPSGAMRRYSLVHPAKAPEAYVVAVKREPQSRGGSASMHDAAQVGQMLDGAPPENAFALGAEHPALLIAGGIGITPIYAMAQQLAAEGRAFRLVYCARDAQNAAYAAELQALCGARLTLHCDAGDPENAFDFWDICAEPTAEHIYCCGPAPLMEEVRAVTGHWPEGRVHFEDFKPVDVVRADDQPFMVTLQRSGQEILVPADRSILEALRDAGHPTVSSCESGTCGTCKCGLLAGAVDHRDRVLMEDQKQDHIMICVSRAAAGHLVVDL</sequence>
<dbReference type="InterPro" id="IPR006058">
    <property type="entry name" value="2Fe2S_fd_BS"/>
</dbReference>
<keyword evidence="4" id="KW-0560">Oxidoreductase</keyword>
<dbReference type="Pfam" id="PF00175">
    <property type="entry name" value="NAD_binding_1"/>
    <property type="match status" value="1"/>
</dbReference>
<feature type="domain" description="FAD-binding FR-type" evidence="8">
    <location>
        <begin position="1"/>
        <end position="100"/>
    </location>
</feature>
<dbReference type="PANTHER" id="PTHR47354:SF1">
    <property type="entry name" value="CARNITINE MONOOXYGENASE REDUCTASE SUBUNIT"/>
    <property type="match status" value="1"/>
</dbReference>
<keyword evidence="3" id="KW-0479">Metal-binding</keyword>
<dbReference type="PANTHER" id="PTHR47354">
    <property type="entry name" value="NADH OXIDOREDUCTASE HCR"/>
    <property type="match status" value="1"/>
</dbReference>
<dbReference type="EMBL" id="QDKM01000006">
    <property type="protein sequence ID" value="PVH28100.1"/>
    <property type="molecule type" value="Genomic_DNA"/>
</dbReference>
<dbReference type="GO" id="GO:0046872">
    <property type="term" value="F:metal ion binding"/>
    <property type="evidence" value="ECO:0007669"/>
    <property type="project" value="UniProtKB-KW"/>
</dbReference>
<keyword evidence="5" id="KW-0408">Iron</keyword>
<evidence type="ECO:0000256" key="6">
    <source>
        <dbReference type="ARBA" id="ARBA00023014"/>
    </source>
</evidence>
<evidence type="ECO:0000313" key="10">
    <source>
        <dbReference type="Proteomes" id="UP000245911"/>
    </source>
</evidence>
<dbReference type="PROSITE" id="PS51384">
    <property type="entry name" value="FAD_FR"/>
    <property type="match status" value="1"/>
</dbReference>
<dbReference type="PROSITE" id="PS51085">
    <property type="entry name" value="2FE2S_FER_2"/>
    <property type="match status" value="1"/>
</dbReference>
<comment type="caution">
    <text evidence="9">The sequence shown here is derived from an EMBL/GenBank/DDBJ whole genome shotgun (WGS) entry which is preliminary data.</text>
</comment>
<gene>
    <name evidence="9" type="ORF">DDE20_13350</name>
</gene>
<dbReference type="InterPro" id="IPR001041">
    <property type="entry name" value="2Fe-2S_ferredoxin-type"/>
</dbReference>
<evidence type="ECO:0000256" key="4">
    <source>
        <dbReference type="ARBA" id="ARBA00023002"/>
    </source>
</evidence>
<dbReference type="GO" id="GO:0051537">
    <property type="term" value="F:2 iron, 2 sulfur cluster binding"/>
    <property type="evidence" value="ECO:0007669"/>
    <property type="project" value="UniProtKB-KW"/>
</dbReference>
<dbReference type="InterPro" id="IPR012675">
    <property type="entry name" value="Beta-grasp_dom_sf"/>
</dbReference>